<dbReference type="AlphaFoldDB" id="A0A919H2M0"/>
<evidence type="ECO:0000256" key="3">
    <source>
        <dbReference type="SAM" id="SignalP"/>
    </source>
</evidence>
<feature type="transmembrane region" description="Helical" evidence="2">
    <location>
        <begin position="29"/>
        <end position="49"/>
    </location>
</feature>
<dbReference type="Proteomes" id="UP000600026">
    <property type="component" value="Unassembled WGS sequence"/>
</dbReference>
<evidence type="ECO:0000313" key="5">
    <source>
        <dbReference type="Proteomes" id="UP000600026"/>
    </source>
</evidence>
<feature type="compositionally biased region" description="Basic and acidic residues" evidence="1">
    <location>
        <begin position="54"/>
        <end position="63"/>
    </location>
</feature>
<evidence type="ECO:0000256" key="2">
    <source>
        <dbReference type="SAM" id="Phobius"/>
    </source>
</evidence>
<keyword evidence="2" id="KW-1133">Transmembrane helix</keyword>
<feature type="region of interest" description="Disordered" evidence="1">
    <location>
        <begin position="54"/>
        <end position="96"/>
    </location>
</feature>
<dbReference type="EMBL" id="BNEE01000006">
    <property type="protein sequence ID" value="GHI88394.1"/>
    <property type="molecule type" value="Genomic_DNA"/>
</dbReference>
<feature type="signal peptide" evidence="3">
    <location>
        <begin position="1"/>
        <end position="19"/>
    </location>
</feature>
<organism evidence="4 5">
    <name type="scientific">Streptomyces xanthophaeus</name>
    <dbReference type="NCBI Taxonomy" id="67385"/>
    <lineage>
        <taxon>Bacteria</taxon>
        <taxon>Bacillati</taxon>
        <taxon>Actinomycetota</taxon>
        <taxon>Actinomycetes</taxon>
        <taxon>Kitasatosporales</taxon>
        <taxon>Streptomycetaceae</taxon>
        <taxon>Streptomyces</taxon>
    </lineage>
</organism>
<keyword evidence="5" id="KW-1185">Reference proteome</keyword>
<evidence type="ECO:0000313" key="4">
    <source>
        <dbReference type="EMBL" id="GHI88394.1"/>
    </source>
</evidence>
<accession>A0A919H2M0</accession>
<evidence type="ECO:0000256" key="1">
    <source>
        <dbReference type="SAM" id="MobiDB-lite"/>
    </source>
</evidence>
<keyword evidence="2" id="KW-0812">Transmembrane</keyword>
<proteinExistence type="predicted"/>
<feature type="compositionally biased region" description="Gly residues" evidence="1">
    <location>
        <begin position="72"/>
        <end position="96"/>
    </location>
</feature>
<name>A0A919H2M0_9ACTN</name>
<gene>
    <name evidence="4" type="ORF">Sxan_57580</name>
</gene>
<keyword evidence="3" id="KW-0732">Signal</keyword>
<keyword evidence="2" id="KW-0472">Membrane</keyword>
<reference evidence="4" key="1">
    <citation type="submission" date="2020-09" db="EMBL/GenBank/DDBJ databases">
        <title>Whole genome shotgun sequence of Streptomyces xanthophaeus NBRC 12829.</title>
        <authorList>
            <person name="Komaki H."/>
            <person name="Tamura T."/>
        </authorList>
    </citation>
    <scope>NUCLEOTIDE SEQUENCE</scope>
    <source>
        <strain evidence="4">NBRC 12829</strain>
    </source>
</reference>
<evidence type="ECO:0008006" key="6">
    <source>
        <dbReference type="Google" id="ProtNLM"/>
    </source>
</evidence>
<feature type="chain" id="PRO_5037020798" description="Secreted protein" evidence="3">
    <location>
        <begin position="20"/>
        <end position="96"/>
    </location>
</feature>
<comment type="caution">
    <text evidence="4">The sequence shown here is derived from an EMBL/GenBank/DDBJ whole genome shotgun (WGS) entry which is preliminary data.</text>
</comment>
<sequence>MPLLWALLLVLSPAAPAWARSVGSADGPGDIALAIGLTTAAAAVTGLWLRSRYRREDPADGRRGRSSAGSTGRAGSGSSQGGGGGRPGGSGGKDVR</sequence>
<protein>
    <recommendedName>
        <fullName evidence="6">Secreted protein</fullName>
    </recommendedName>
</protein>